<dbReference type="EMBL" id="MLJW01000006">
    <property type="protein sequence ID" value="OIR17000.1"/>
    <property type="molecule type" value="Genomic_DNA"/>
</dbReference>
<organism evidence="2">
    <name type="scientific">mine drainage metagenome</name>
    <dbReference type="NCBI Taxonomy" id="410659"/>
    <lineage>
        <taxon>unclassified sequences</taxon>
        <taxon>metagenomes</taxon>
        <taxon>ecological metagenomes</taxon>
    </lineage>
</organism>
<evidence type="ECO:0000313" key="2">
    <source>
        <dbReference type="EMBL" id="OIR17000.1"/>
    </source>
</evidence>
<evidence type="ECO:0000259" key="1">
    <source>
        <dbReference type="Pfam" id="PF13643"/>
    </source>
</evidence>
<dbReference type="AlphaFoldDB" id="A0A1J5TLE0"/>
<reference evidence="2" key="1">
    <citation type="submission" date="2016-10" db="EMBL/GenBank/DDBJ databases">
        <title>Sequence of Gallionella enrichment culture.</title>
        <authorList>
            <person name="Poehlein A."/>
            <person name="Muehling M."/>
            <person name="Daniel R."/>
        </authorList>
    </citation>
    <scope>NUCLEOTIDE SEQUENCE</scope>
</reference>
<feature type="domain" description="DUF4145" evidence="1">
    <location>
        <begin position="80"/>
        <end position="166"/>
    </location>
</feature>
<accession>A0A1J5TLE0</accession>
<dbReference type="InterPro" id="IPR025285">
    <property type="entry name" value="DUF4145"/>
</dbReference>
<dbReference type="Pfam" id="PF13643">
    <property type="entry name" value="DUF4145"/>
    <property type="match status" value="1"/>
</dbReference>
<protein>
    <recommendedName>
        <fullName evidence="1">DUF4145 domain-containing protein</fullName>
    </recommendedName>
</protein>
<comment type="caution">
    <text evidence="2">The sequence shown here is derived from an EMBL/GenBank/DDBJ whole genome shotgun (WGS) entry which is preliminary data.</text>
</comment>
<name>A0A1J5TLE0_9ZZZZ</name>
<proteinExistence type="predicted"/>
<sequence length="183" mass="20463">MAWYNVGGIGSKQFRCGHCGYSVANDKGYFADNNSPRRIYICPNCDKPTYFDESARQYPGVAPGNEVQQLPQELARLYLEARNCCSVSAFTASVLTSRKMLMNIAVQQGAKEGLRFVEYVEHLAANGFIPPNGKGWVDHIRKKGNEATHEISLMTQADAEELIAFSEMLLKFIFEFPSRVPQA</sequence>
<gene>
    <name evidence="2" type="ORF">GALL_28210</name>
</gene>